<protein>
    <submittedName>
        <fullName evidence="1">Uncharacterized protein</fullName>
    </submittedName>
</protein>
<reference evidence="1" key="1">
    <citation type="submission" date="2023-03" db="EMBL/GenBank/DDBJ databases">
        <title>Massive genome expansion in bonnet fungi (Mycena s.s.) driven by repeated elements and novel gene families across ecological guilds.</title>
        <authorList>
            <consortium name="Lawrence Berkeley National Laboratory"/>
            <person name="Harder C.B."/>
            <person name="Miyauchi S."/>
            <person name="Viragh M."/>
            <person name="Kuo A."/>
            <person name="Thoen E."/>
            <person name="Andreopoulos B."/>
            <person name="Lu D."/>
            <person name="Skrede I."/>
            <person name="Drula E."/>
            <person name="Henrissat B."/>
            <person name="Morin E."/>
            <person name="Kohler A."/>
            <person name="Barry K."/>
            <person name="LaButti K."/>
            <person name="Morin E."/>
            <person name="Salamov A."/>
            <person name="Lipzen A."/>
            <person name="Mereny Z."/>
            <person name="Hegedus B."/>
            <person name="Baldrian P."/>
            <person name="Stursova M."/>
            <person name="Weitz H."/>
            <person name="Taylor A."/>
            <person name="Grigoriev I.V."/>
            <person name="Nagy L.G."/>
            <person name="Martin F."/>
            <person name="Kauserud H."/>
        </authorList>
    </citation>
    <scope>NUCLEOTIDE SEQUENCE</scope>
    <source>
        <strain evidence="1">CBHHK182m</strain>
    </source>
</reference>
<dbReference type="EMBL" id="JARKIB010000078">
    <property type="protein sequence ID" value="KAJ7746972.1"/>
    <property type="molecule type" value="Genomic_DNA"/>
</dbReference>
<organism evidence="1 2">
    <name type="scientific">Mycena metata</name>
    <dbReference type="NCBI Taxonomy" id="1033252"/>
    <lineage>
        <taxon>Eukaryota</taxon>
        <taxon>Fungi</taxon>
        <taxon>Dikarya</taxon>
        <taxon>Basidiomycota</taxon>
        <taxon>Agaricomycotina</taxon>
        <taxon>Agaricomycetes</taxon>
        <taxon>Agaricomycetidae</taxon>
        <taxon>Agaricales</taxon>
        <taxon>Marasmiineae</taxon>
        <taxon>Mycenaceae</taxon>
        <taxon>Mycena</taxon>
    </lineage>
</organism>
<gene>
    <name evidence="1" type="ORF">B0H16DRAFT_933762</name>
</gene>
<dbReference type="Proteomes" id="UP001215598">
    <property type="component" value="Unassembled WGS sequence"/>
</dbReference>
<sequence length="171" mass="18635">MNALCASKSTRSPARHLYHCLRRADAARPSPTSNALNAAHTYHQARSSFTFKSDAGVVESSCLVTLVPAWRSSVLFPGVAALLHVSCLFWTRATLLVVSIGWITSAAGSPYIMLIYQSSDSAGLDIASVKCEGVFSIAPSSRILCVRRWIRSEPSTRRSESHYQEYPSALS</sequence>
<keyword evidence="2" id="KW-1185">Reference proteome</keyword>
<comment type="caution">
    <text evidence="1">The sequence shown here is derived from an EMBL/GenBank/DDBJ whole genome shotgun (WGS) entry which is preliminary data.</text>
</comment>
<proteinExistence type="predicted"/>
<dbReference type="AlphaFoldDB" id="A0AAD7N5Y2"/>
<evidence type="ECO:0000313" key="2">
    <source>
        <dbReference type="Proteomes" id="UP001215598"/>
    </source>
</evidence>
<accession>A0AAD7N5Y2</accession>
<evidence type="ECO:0000313" key="1">
    <source>
        <dbReference type="EMBL" id="KAJ7746972.1"/>
    </source>
</evidence>
<name>A0AAD7N5Y2_9AGAR</name>